<organism evidence="1 2">
    <name type="scientific">Galerina marginata (strain CBS 339.88)</name>
    <dbReference type="NCBI Taxonomy" id="685588"/>
    <lineage>
        <taxon>Eukaryota</taxon>
        <taxon>Fungi</taxon>
        <taxon>Dikarya</taxon>
        <taxon>Basidiomycota</taxon>
        <taxon>Agaricomycotina</taxon>
        <taxon>Agaricomycetes</taxon>
        <taxon>Agaricomycetidae</taxon>
        <taxon>Agaricales</taxon>
        <taxon>Agaricineae</taxon>
        <taxon>Strophariaceae</taxon>
        <taxon>Galerina</taxon>
    </lineage>
</organism>
<protein>
    <submittedName>
        <fullName evidence="1">Uncharacterized protein</fullName>
    </submittedName>
</protein>
<reference evidence="2" key="1">
    <citation type="journal article" date="2014" name="Proc. Natl. Acad. Sci. U.S.A.">
        <title>Extensive sampling of basidiomycete genomes demonstrates inadequacy of the white-rot/brown-rot paradigm for wood decay fungi.</title>
        <authorList>
            <person name="Riley R."/>
            <person name="Salamov A.A."/>
            <person name="Brown D.W."/>
            <person name="Nagy L.G."/>
            <person name="Floudas D."/>
            <person name="Held B.W."/>
            <person name="Levasseur A."/>
            <person name="Lombard V."/>
            <person name="Morin E."/>
            <person name="Otillar R."/>
            <person name="Lindquist E.A."/>
            <person name="Sun H."/>
            <person name="LaButti K.M."/>
            <person name="Schmutz J."/>
            <person name="Jabbour D."/>
            <person name="Luo H."/>
            <person name="Baker S.E."/>
            <person name="Pisabarro A.G."/>
            <person name="Walton J.D."/>
            <person name="Blanchette R.A."/>
            <person name="Henrissat B."/>
            <person name="Martin F."/>
            <person name="Cullen D."/>
            <person name="Hibbett D.S."/>
            <person name="Grigoriev I.V."/>
        </authorList>
    </citation>
    <scope>NUCLEOTIDE SEQUENCE [LARGE SCALE GENOMIC DNA]</scope>
    <source>
        <strain evidence="2">CBS 339.88</strain>
    </source>
</reference>
<dbReference type="Proteomes" id="UP000027222">
    <property type="component" value="Unassembled WGS sequence"/>
</dbReference>
<proteinExistence type="predicted"/>
<sequence>MFLIVLKPLNDIIGSLGLINTDSVWTLSGLYPSTTFLYDRLDPQTRNRCSH</sequence>
<name>A0A067TTG9_GALM3</name>
<keyword evidence="2" id="KW-1185">Reference proteome</keyword>
<dbReference type="HOGENOM" id="CLU_3106481_0_0_1"/>
<accession>A0A067TTG9</accession>
<dbReference type="AlphaFoldDB" id="A0A067TTG9"/>
<evidence type="ECO:0000313" key="2">
    <source>
        <dbReference type="Proteomes" id="UP000027222"/>
    </source>
</evidence>
<gene>
    <name evidence="1" type="ORF">GALMADRAFT_234615</name>
</gene>
<evidence type="ECO:0000313" key="1">
    <source>
        <dbReference type="EMBL" id="KDR85627.1"/>
    </source>
</evidence>
<dbReference type="EMBL" id="KL142367">
    <property type="protein sequence ID" value="KDR85627.1"/>
    <property type="molecule type" value="Genomic_DNA"/>
</dbReference>